<sequence>MALKGKKILIDPGHGGTDNGASGKLNGSTVYEKNLAFTFANSVKSYLTNAGVNVVMTRTSDTSVGVNDRWQKGQNEKVDAVISIHWNGGSTTASGTETYYAKTRSGDKNFAQTLQTAVVAALGTNDRGVLDDTQAAVGSLGVLRYPSSATYPRALIEVEYITNPTALSNLDYPMYEASLDFATGVLNGLKNYFG</sequence>
<reference evidence="4" key="1">
    <citation type="journal article" date="2019" name="Int. J. Syst. Evol. Microbiol.">
        <title>The Global Catalogue of Microorganisms (GCM) 10K type strain sequencing project: providing services to taxonomists for standard genome sequencing and annotation.</title>
        <authorList>
            <consortium name="The Broad Institute Genomics Platform"/>
            <consortium name="The Broad Institute Genome Sequencing Center for Infectious Disease"/>
            <person name="Wu L."/>
            <person name="Ma J."/>
        </authorList>
    </citation>
    <scope>NUCLEOTIDE SEQUENCE [LARGE SCALE GENOMIC DNA]</scope>
    <source>
        <strain evidence="4">CGMCC 1.12770</strain>
    </source>
</reference>
<feature type="domain" description="MurNAc-LAA" evidence="2">
    <location>
        <begin position="70"/>
        <end position="190"/>
    </location>
</feature>
<dbReference type="PANTHER" id="PTHR30404:SF0">
    <property type="entry name" value="N-ACETYLMURAMOYL-L-ALANINE AMIDASE AMIC"/>
    <property type="match status" value="1"/>
</dbReference>
<dbReference type="Gene3D" id="3.40.630.40">
    <property type="entry name" value="Zn-dependent exopeptidases"/>
    <property type="match status" value="1"/>
</dbReference>
<dbReference type="SUPFAM" id="SSF53187">
    <property type="entry name" value="Zn-dependent exopeptidases"/>
    <property type="match status" value="1"/>
</dbReference>
<dbReference type="CDD" id="cd02696">
    <property type="entry name" value="MurNAc-LAA"/>
    <property type="match status" value="1"/>
</dbReference>
<proteinExistence type="predicted"/>
<dbReference type="InterPro" id="IPR050695">
    <property type="entry name" value="N-acetylmuramoyl_amidase_3"/>
</dbReference>
<dbReference type="EMBL" id="BMFU01000023">
    <property type="protein sequence ID" value="GGH72435.1"/>
    <property type="molecule type" value="Genomic_DNA"/>
</dbReference>
<evidence type="ECO:0000256" key="1">
    <source>
        <dbReference type="ARBA" id="ARBA00022801"/>
    </source>
</evidence>
<dbReference type="PANTHER" id="PTHR30404">
    <property type="entry name" value="N-ACETYLMURAMOYL-L-ALANINE AMIDASE"/>
    <property type="match status" value="1"/>
</dbReference>
<name>A0ABQ1ZNF2_9BACL</name>
<accession>A0ABQ1ZNF2</accession>
<dbReference type="Proteomes" id="UP000652153">
    <property type="component" value="Unassembled WGS sequence"/>
</dbReference>
<protein>
    <recommendedName>
        <fullName evidence="2">MurNAc-LAA domain-containing protein</fullName>
    </recommendedName>
</protein>
<dbReference type="SMART" id="SM00646">
    <property type="entry name" value="Ami_3"/>
    <property type="match status" value="1"/>
</dbReference>
<keyword evidence="1" id="KW-0378">Hydrolase</keyword>
<comment type="caution">
    <text evidence="3">The sequence shown here is derived from an EMBL/GenBank/DDBJ whole genome shotgun (WGS) entry which is preliminary data.</text>
</comment>
<dbReference type="RefSeq" id="WP_188594907.1">
    <property type="nucleotide sequence ID" value="NZ_BMFU01000023.1"/>
</dbReference>
<dbReference type="Pfam" id="PF01520">
    <property type="entry name" value="Amidase_3"/>
    <property type="match status" value="1"/>
</dbReference>
<evidence type="ECO:0000313" key="4">
    <source>
        <dbReference type="Proteomes" id="UP000652153"/>
    </source>
</evidence>
<evidence type="ECO:0000259" key="2">
    <source>
        <dbReference type="SMART" id="SM00646"/>
    </source>
</evidence>
<gene>
    <name evidence="3" type="ORF">GCM10008014_58800</name>
</gene>
<evidence type="ECO:0000313" key="3">
    <source>
        <dbReference type="EMBL" id="GGH72435.1"/>
    </source>
</evidence>
<dbReference type="InterPro" id="IPR002508">
    <property type="entry name" value="MurNAc-LAA_cat"/>
</dbReference>
<keyword evidence="4" id="KW-1185">Reference proteome</keyword>
<organism evidence="3 4">
    <name type="scientific">Paenibacillus silvae</name>
    <dbReference type="NCBI Taxonomy" id="1325358"/>
    <lineage>
        <taxon>Bacteria</taxon>
        <taxon>Bacillati</taxon>
        <taxon>Bacillota</taxon>
        <taxon>Bacilli</taxon>
        <taxon>Bacillales</taxon>
        <taxon>Paenibacillaceae</taxon>
        <taxon>Paenibacillus</taxon>
    </lineage>
</organism>